<organism evidence="7 8">
    <name type="scientific">Nitrospirillum iridis</name>
    <dbReference type="NCBI Taxonomy" id="765888"/>
    <lineage>
        <taxon>Bacteria</taxon>
        <taxon>Pseudomonadati</taxon>
        <taxon>Pseudomonadota</taxon>
        <taxon>Alphaproteobacteria</taxon>
        <taxon>Rhodospirillales</taxon>
        <taxon>Azospirillaceae</taxon>
        <taxon>Nitrospirillum</taxon>
    </lineage>
</organism>
<evidence type="ECO:0000313" key="8">
    <source>
        <dbReference type="Proteomes" id="UP000539175"/>
    </source>
</evidence>
<dbReference type="GO" id="GO:0015171">
    <property type="term" value="F:amino acid transmembrane transporter activity"/>
    <property type="evidence" value="ECO:0007669"/>
    <property type="project" value="TreeGrafter"/>
</dbReference>
<comment type="caution">
    <text evidence="7">The sequence shown here is derived from an EMBL/GenBank/DDBJ whole genome shotgun (WGS) entry which is preliminary data.</text>
</comment>
<dbReference type="RefSeq" id="WP_184801608.1">
    <property type="nucleotide sequence ID" value="NZ_JACIIZ010000007.1"/>
</dbReference>
<reference evidence="7 8" key="1">
    <citation type="submission" date="2020-08" db="EMBL/GenBank/DDBJ databases">
        <title>Genomic Encyclopedia of Type Strains, Phase IV (KMG-IV): sequencing the most valuable type-strain genomes for metagenomic binning, comparative biology and taxonomic classification.</title>
        <authorList>
            <person name="Goeker M."/>
        </authorList>
    </citation>
    <scope>NUCLEOTIDE SEQUENCE [LARGE SCALE GENOMIC DNA]</scope>
    <source>
        <strain evidence="7 8">DSM 22198</strain>
    </source>
</reference>
<dbReference type="GO" id="GO:0005886">
    <property type="term" value="C:plasma membrane"/>
    <property type="evidence" value="ECO:0007669"/>
    <property type="project" value="UniProtKB-SubCell"/>
</dbReference>
<protein>
    <submittedName>
        <fullName evidence="7">Threonine/homoserine/homoserine lactone efflux protein</fullName>
    </submittedName>
</protein>
<evidence type="ECO:0000256" key="6">
    <source>
        <dbReference type="SAM" id="Phobius"/>
    </source>
</evidence>
<evidence type="ECO:0000256" key="4">
    <source>
        <dbReference type="ARBA" id="ARBA00022989"/>
    </source>
</evidence>
<gene>
    <name evidence="7" type="ORF">FHS74_002889</name>
</gene>
<evidence type="ECO:0000256" key="1">
    <source>
        <dbReference type="ARBA" id="ARBA00004651"/>
    </source>
</evidence>
<dbReference type="InterPro" id="IPR001123">
    <property type="entry name" value="LeuE-type"/>
</dbReference>
<evidence type="ECO:0000313" key="7">
    <source>
        <dbReference type="EMBL" id="MBB6252329.1"/>
    </source>
</evidence>
<keyword evidence="3 6" id="KW-0812">Transmembrane</keyword>
<keyword evidence="2" id="KW-1003">Cell membrane</keyword>
<dbReference type="EMBL" id="JACIIZ010000007">
    <property type="protein sequence ID" value="MBB6252329.1"/>
    <property type="molecule type" value="Genomic_DNA"/>
</dbReference>
<dbReference type="PANTHER" id="PTHR30086:SF19">
    <property type="entry name" value="THREONINE EFFLUX PROTEIN"/>
    <property type="match status" value="1"/>
</dbReference>
<dbReference type="PANTHER" id="PTHR30086">
    <property type="entry name" value="ARGININE EXPORTER PROTEIN ARGO"/>
    <property type="match status" value="1"/>
</dbReference>
<feature type="transmembrane region" description="Helical" evidence="6">
    <location>
        <begin position="42"/>
        <end position="65"/>
    </location>
</feature>
<evidence type="ECO:0000256" key="5">
    <source>
        <dbReference type="ARBA" id="ARBA00023136"/>
    </source>
</evidence>
<keyword evidence="8" id="KW-1185">Reference proteome</keyword>
<comment type="subcellular location">
    <subcellularLocation>
        <location evidence="1">Cell membrane</location>
        <topology evidence="1">Multi-pass membrane protein</topology>
    </subcellularLocation>
</comment>
<feature type="transmembrane region" description="Helical" evidence="6">
    <location>
        <begin position="72"/>
        <end position="90"/>
    </location>
</feature>
<keyword evidence="5 6" id="KW-0472">Membrane</keyword>
<name>A0A7X0EFB8_9PROT</name>
<dbReference type="Proteomes" id="UP000539175">
    <property type="component" value="Unassembled WGS sequence"/>
</dbReference>
<accession>A0A7X0EFB8</accession>
<dbReference type="AlphaFoldDB" id="A0A7X0EFB8"/>
<evidence type="ECO:0000256" key="2">
    <source>
        <dbReference type="ARBA" id="ARBA00022475"/>
    </source>
</evidence>
<sequence length="215" mass="22252">MLASLIPILVALLLGAMSPGPSFVLVTRTAVAQSRRNGLAAAAGMGVGGTLFGTLALLGLTALLTQVAWLNLALRLAGGVYLLYLAVRMWRGAGTPLAMTAAVPVDGRAPSLVRAFGVALATQLSNPKTAIAYASIFAALLPPVPPPHLLLFLPPVIFVIEAGWYTVVALAFSLDTPRRAYLKAKAGIDRTTGAVMGALGLRLMADAVRDATLVR</sequence>
<feature type="transmembrane region" description="Helical" evidence="6">
    <location>
        <begin position="149"/>
        <end position="174"/>
    </location>
</feature>
<evidence type="ECO:0000256" key="3">
    <source>
        <dbReference type="ARBA" id="ARBA00022692"/>
    </source>
</evidence>
<keyword evidence="4 6" id="KW-1133">Transmembrane helix</keyword>
<proteinExistence type="predicted"/>
<dbReference type="Pfam" id="PF01810">
    <property type="entry name" value="LysE"/>
    <property type="match status" value="1"/>
</dbReference>